<dbReference type="OrthoDB" id="2273115at2"/>
<dbReference type="InterPro" id="IPR001279">
    <property type="entry name" value="Metallo-B-lactamas"/>
</dbReference>
<organism evidence="2 3">
    <name type="scientific">Prauserella muralis</name>
    <dbReference type="NCBI Taxonomy" id="588067"/>
    <lineage>
        <taxon>Bacteria</taxon>
        <taxon>Bacillati</taxon>
        <taxon>Actinomycetota</taxon>
        <taxon>Actinomycetes</taxon>
        <taxon>Pseudonocardiales</taxon>
        <taxon>Pseudonocardiaceae</taxon>
        <taxon>Prauserella</taxon>
    </lineage>
</organism>
<dbReference type="PANTHER" id="PTHR42951">
    <property type="entry name" value="METALLO-BETA-LACTAMASE DOMAIN-CONTAINING"/>
    <property type="match status" value="1"/>
</dbReference>
<dbReference type="PANTHER" id="PTHR42951:SF4">
    <property type="entry name" value="ACYL-COENZYME A THIOESTERASE MBLAC2"/>
    <property type="match status" value="1"/>
</dbReference>
<dbReference type="InterPro" id="IPR036866">
    <property type="entry name" value="RibonucZ/Hydroxyglut_hydro"/>
</dbReference>
<proteinExistence type="predicted"/>
<comment type="caution">
    <text evidence="2">The sequence shown here is derived from an EMBL/GenBank/DDBJ whole genome shotgun (WGS) entry which is preliminary data.</text>
</comment>
<dbReference type="Pfam" id="PF00753">
    <property type="entry name" value="Lactamase_B"/>
    <property type="match status" value="1"/>
</dbReference>
<evidence type="ECO:0000313" key="2">
    <source>
        <dbReference type="EMBL" id="PXY27464.1"/>
    </source>
</evidence>
<sequence>MGEGRWIEVGDGVLVRRYAELDLSVGLVVGARRCLVVDTRGGAAQGAELAAAVRTVTPLPWSVALTHAHFDHSFGTAAFLPCDVWAHPGCRAALADDGPGDRRRWAQRYRAEGKPAIAADLEGTEIVLPGRLVGGHAELALGGRTVVLAHAGPAHTGHDLLVHVPDAGVTFAGDLVEHAPGGSFTTESFGPDSSLATWPAALDDLLALGGRVIVPGHGEPVDAAFVAAQREPLARLAQLRERVEEGGLTREEALARSPFPADVTEAALEPHR</sequence>
<reference evidence="2 3" key="1">
    <citation type="submission" date="2016-07" db="EMBL/GenBank/DDBJ databases">
        <title>Draft genome sequence of Prauserella muralis DSM 45305, isolated from a mould-covered wall in an indoor environment.</title>
        <authorList>
            <person name="Ruckert C."/>
            <person name="Albersmeier A."/>
            <person name="Jiang C.-L."/>
            <person name="Jiang Y."/>
            <person name="Kalinowski J."/>
            <person name="Schneider O."/>
            <person name="Winkler A."/>
            <person name="Zotchev S.B."/>
        </authorList>
    </citation>
    <scope>NUCLEOTIDE SEQUENCE [LARGE SCALE GENOMIC DNA]</scope>
    <source>
        <strain evidence="2 3">DSM 45305</strain>
    </source>
</reference>
<dbReference type="EMBL" id="MASW01000002">
    <property type="protein sequence ID" value="PXY27464.1"/>
    <property type="molecule type" value="Genomic_DNA"/>
</dbReference>
<dbReference type="SUPFAM" id="SSF56281">
    <property type="entry name" value="Metallo-hydrolase/oxidoreductase"/>
    <property type="match status" value="1"/>
</dbReference>
<gene>
    <name evidence="2" type="ORF">BAY60_13650</name>
</gene>
<feature type="domain" description="Metallo-beta-lactamase" evidence="1">
    <location>
        <begin position="22"/>
        <end position="217"/>
    </location>
</feature>
<dbReference type="GO" id="GO:0016787">
    <property type="term" value="F:hydrolase activity"/>
    <property type="evidence" value="ECO:0007669"/>
    <property type="project" value="UniProtKB-KW"/>
</dbReference>
<dbReference type="CDD" id="cd16282">
    <property type="entry name" value="metallo-hydrolase-like_MBL-fold"/>
    <property type="match status" value="1"/>
</dbReference>
<keyword evidence="3" id="KW-1185">Reference proteome</keyword>
<accession>A0A2V4AZU5</accession>
<dbReference type="AlphaFoldDB" id="A0A2V4AZU5"/>
<evidence type="ECO:0000313" key="3">
    <source>
        <dbReference type="Proteomes" id="UP000249915"/>
    </source>
</evidence>
<protein>
    <submittedName>
        <fullName evidence="2">MBL fold metallo-hydrolase</fullName>
    </submittedName>
</protein>
<dbReference type="SMART" id="SM00849">
    <property type="entry name" value="Lactamase_B"/>
    <property type="match status" value="1"/>
</dbReference>
<evidence type="ECO:0000259" key="1">
    <source>
        <dbReference type="SMART" id="SM00849"/>
    </source>
</evidence>
<name>A0A2V4AZU5_9PSEU</name>
<dbReference type="InterPro" id="IPR050855">
    <property type="entry name" value="NDM-1-like"/>
</dbReference>
<dbReference type="RefSeq" id="WP_112281466.1">
    <property type="nucleotide sequence ID" value="NZ_MASW01000002.1"/>
</dbReference>
<dbReference type="Gene3D" id="3.60.15.10">
    <property type="entry name" value="Ribonuclease Z/Hydroxyacylglutathione hydrolase-like"/>
    <property type="match status" value="1"/>
</dbReference>
<dbReference type="Proteomes" id="UP000249915">
    <property type="component" value="Unassembled WGS sequence"/>
</dbReference>
<keyword evidence="2" id="KW-0378">Hydrolase</keyword>